<protein>
    <recommendedName>
        <fullName evidence="1">non-specific serine/threonine protein kinase</fullName>
        <ecNumber evidence="1">2.7.11.1</ecNumber>
    </recommendedName>
</protein>
<evidence type="ECO:0000256" key="7">
    <source>
        <dbReference type="ARBA" id="ARBA00047899"/>
    </source>
</evidence>
<accession>B0C9M2</accession>
<dbReference type="OrthoDB" id="507628at2"/>
<feature type="domain" description="Protein kinase" evidence="11">
    <location>
        <begin position="17"/>
        <end position="294"/>
    </location>
</feature>
<dbReference type="EC" id="2.7.11.1" evidence="1"/>
<dbReference type="Proteomes" id="UP000000268">
    <property type="component" value="Chromosome"/>
</dbReference>
<feature type="binding site" evidence="9">
    <location>
        <position position="47"/>
    </location>
    <ligand>
        <name>ATP</name>
        <dbReference type="ChEBI" id="CHEBI:30616"/>
    </ligand>
</feature>
<dbReference type="KEGG" id="amr:AM1_5208"/>
<name>B0C9M2_ACAM1</name>
<organism evidence="12 13">
    <name type="scientific">Acaryochloris marina (strain MBIC 11017)</name>
    <dbReference type="NCBI Taxonomy" id="329726"/>
    <lineage>
        <taxon>Bacteria</taxon>
        <taxon>Bacillati</taxon>
        <taxon>Cyanobacteriota</taxon>
        <taxon>Cyanophyceae</taxon>
        <taxon>Acaryochloridales</taxon>
        <taxon>Acaryochloridaceae</taxon>
        <taxon>Acaryochloris</taxon>
    </lineage>
</organism>
<dbReference type="PANTHER" id="PTHR24363:SF0">
    <property type="entry name" value="SERINE_THREONINE KINASE LIKE DOMAIN CONTAINING 1"/>
    <property type="match status" value="1"/>
</dbReference>
<dbReference type="PROSITE" id="PS00107">
    <property type="entry name" value="PROTEIN_KINASE_ATP"/>
    <property type="match status" value="1"/>
</dbReference>
<keyword evidence="3" id="KW-0808">Transferase</keyword>
<feature type="region of interest" description="Disordered" evidence="10">
    <location>
        <begin position="391"/>
        <end position="410"/>
    </location>
</feature>
<dbReference type="Gene3D" id="1.10.510.10">
    <property type="entry name" value="Transferase(Phosphotransferase) domain 1"/>
    <property type="match status" value="1"/>
</dbReference>
<proteinExistence type="predicted"/>
<keyword evidence="5 12" id="KW-0418">Kinase</keyword>
<keyword evidence="6 9" id="KW-0067">ATP-binding</keyword>
<dbReference type="CDD" id="cd14014">
    <property type="entry name" value="STKc_PknB_like"/>
    <property type="match status" value="1"/>
</dbReference>
<evidence type="ECO:0000259" key="11">
    <source>
        <dbReference type="PROSITE" id="PS50011"/>
    </source>
</evidence>
<evidence type="ECO:0000256" key="2">
    <source>
        <dbReference type="ARBA" id="ARBA00022527"/>
    </source>
</evidence>
<evidence type="ECO:0000256" key="9">
    <source>
        <dbReference type="PROSITE-ProRule" id="PRU10141"/>
    </source>
</evidence>
<sequence length="555" mass="63574">MPTQQYHPPATTIANRYRIVRELGQGGFGCTYLVEDIHRFNERCVLKEFAPASESSEILLTKAKELFVREAEVLYKLDHPQIPHFREWFMGPQDRSLCLVQDYVEGATYQALLRERVKQGQTYTESEIYRFLTQLLPVLDYIHRQGLIHRDISPDNLIQRQGDGLPILIDFGGVKQITASFGKFVDPNNPEQKFGGTTILGKPGYAPEEQIRLGKVYEHSDLYALGVTALVMLMGQDPQAFYDANTRTFQWRHIGVDEELARILETMVAAQANARYPSAQRALRDLEQLGHLATPSPGRKLPTPPPLHQTEPDFPPPPPTDIAEFKAEVTQHTVVAEPVAKDPGVVTKVGNTVQNWTITLLKQVMILGAIATLLGGVIWAIRERIETNDVAPVSQEEPAQPQESPSLSREELSRKAQLFERIDALGVSSRYFNQVTNEAFFLEYPNYQGRALTRSEADAPLREQWDEVGFQVLEVMGKLNPEVRDRIGQYQLRDRQRLDQQLRRKKVNRRRFYRRVEDELVDDLPMYRNVDLQGKRAQQLWFAIAQDRFLELEDD</sequence>
<evidence type="ECO:0000256" key="4">
    <source>
        <dbReference type="ARBA" id="ARBA00022741"/>
    </source>
</evidence>
<evidence type="ECO:0000256" key="3">
    <source>
        <dbReference type="ARBA" id="ARBA00022679"/>
    </source>
</evidence>
<evidence type="ECO:0000256" key="1">
    <source>
        <dbReference type="ARBA" id="ARBA00012513"/>
    </source>
</evidence>
<evidence type="ECO:0000313" key="13">
    <source>
        <dbReference type="Proteomes" id="UP000000268"/>
    </source>
</evidence>
<dbReference type="EMBL" id="CP000828">
    <property type="protein sequence ID" value="ABW30170.1"/>
    <property type="molecule type" value="Genomic_DNA"/>
</dbReference>
<comment type="catalytic activity">
    <reaction evidence="7">
        <text>L-threonyl-[protein] + ATP = O-phospho-L-threonyl-[protein] + ADP + H(+)</text>
        <dbReference type="Rhea" id="RHEA:46608"/>
        <dbReference type="Rhea" id="RHEA-COMP:11060"/>
        <dbReference type="Rhea" id="RHEA-COMP:11605"/>
        <dbReference type="ChEBI" id="CHEBI:15378"/>
        <dbReference type="ChEBI" id="CHEBI:30013"/>
        <dbReference type="ChEBI" id="CHEBI:30616"/>
        <dbReference type="ChEBI" id="CHEBI:61977"/>
        <dbReference type="ChEBI" id="CHEBI:456216"/>
        <dbReference type="EC" id="2.7.11.1"/>
    </reaction>
</comment>
<dbReference type="InterPro" id="IPR017441">
    <property type="entry name" value="Protein_kinase_ATP_BS"/>
</dbReference>
<evidence type="ECO:0000256" key="5">
    <source>
        <dbReference type="ARBA" id="ARBA00022777"/>
    </source>
</evidence>
<dbReference type="PANTHER" id="PTHR24363">
    <property type="entry name" value="SERINE/THREONINE PROTEIN KINASE"/>
    <property type="match status" value="1"/>
</dbReference>
<dbReference type="STRING" id="329726.AM1_5208"/>
<dbReference type="GO" id="GO:0004674">
    <property type="term" value="F:protein serine/threonine kinase activity"/>
    <property type="evidence" value="ECO:0007669"/>
    <property type="project" value="UniProtKB-KW"/>
</dbReference>
<feature type="region of interest" description="Disordered" evidence="10">
    <location>
        <begin position="292"/>
        <end position="316"/>
    </location>
</feature>
<comment type="catalytic activity">
    <reaction evidence="8">
        <text>L-seryl-[protein] + ATP = O-phospho-L-seryl-[protein] + ADP + H(+)</text>
        <dbReference type="Rhea" id="RHEA:17989"/>
        <dbReference type="Rhea" id="RHEA-COMP:9863"/>
        <dbReference type="Rhea" id="RHEA-COMP:11604"/>
        <dbReference type="ChEBI" id="CHEBI:15378"/>
        <dbReference type="ChEBI" id="CHEBI:29999"/>
        <dbReference type="ChEBI" id="CHEBI:30616"/>
        <dbReference type="ChEBI" id="CHEBI:83421"/>
        <dbReference type="ChEBI" id="CHEBI:456216"/>
        <dbReference type="EC" id="2.7.11.1"/>
    </reaction>
</comment>
<evidence type="ECO:0000256" key="8">
    <source>
        <dbReference type="ARBA" id="ARBA00048679"/>
    </source>
</evidence>
<dbReference type="RefSeq" id="WP_012165431.1">
    <property type="nucleotide sequence ID" value="NC_009925.1"/>
</dbReference>
<dbReference type="HOGENOM" id="CLU_027264_0_0_3"/>
<evidence type="ECO:0000313" key="12">
    <source>
        <dbReference type="EMBL" id="ABW30170.1"/>
    </source>
</evidence>
<evidence type="ECO:0000256" key="10">
    <source>
        <dbReference type="SAM" id="MobiDB-lite"/>
    </source>
</evidence>
<dbReference type="SUPFAM" id="SSF56112">
    <property type="entry name" value="Protein kinase-like (PK-like)"/>
    <property type="match status" value="1"/>
</dbReference>
<dbReference type="Pfam" id="PF00069">
    <property type="entry name" value="Pkinase"/>
    <property type="match status" value="1"/>
</dbReference>
<keyword evidence="2 12" id="KW-0723">Serine/threonine-protein kinase</keyword>
<keyword evidence="13" id="KW-1185">Reference proteome</keyword>
<dbReference type="PROSITE" id="PS50011">
    <property type="entry name" value="PROTEIN_KINASE_DOM"/>
    <property type="match status" value="1"/>
</dbReference>
<gene>
    <name evidence="12" type="ordered locus">AM1_5208</name>
</gene>
<reference evidence="12 13" key="1">
    <citation type="journal article" date="2008" name="Proc. Natl. Acad. Sci. U.S.A.">
        <title>Niche adaptation and genome expansion in the chlorophyll d-producing cyanobacterium Acaryochloris marina.</title>
        <authorList>
            <person name="Swingley W.D."/>
            <person name="Chen M."/>
            <person name="Cheung P.C."/>
            <person name="Conrad A.L."/>
            <person name="Dejesa L.C."/>
            <person name="Hao J."/>
            <person name="Honchak B.M."/>
            <person name="Karbach L.E."/>
            <person name="Kurdoglu A."/>
            <person name="Lahiri S."/>
            <person name="Mastrian S.D."/>
            <person name="Miyashita H."/>
            <person name="Page L."/>
            <person name="Ramakrishna P."/>
            <person name="Satoh S."/>
            <person name="Sattley W.M."/>
            <person name="Shimada Y."/>
            <person name="Taylor H.L."/>
            <person name="Tomo T."/>
            <person name="Tsuchiya T."/>
            <person name="Wang Z.T."/>
            <person name="Raymond J."/>
            <person name="Mimuro M."/>
            <person name="Blankenship R.E."/>
            <person name="Touchman J.W."/>
        </authorList>
    </citation>
    <scope>NUCLEOTIDE SEQUENCE [LARGE SCALE GENOMIC DNA]</scope>
    <source>
        <strain evidence="13">MBIC 11017</strain>
    </source>
</reference>
<feature type="compositionally biased region" description="Pro residues" evidence="10">
    <location>
        <begin position="302"/>
        <end position="316"/>
    </location>
</feature>
<dbReference type="eggNOG" id="COG0515">
    <property type="taxonomic scope" value="Bacteria"/>
</dbReference>
<dbReference type="InterPro" id="IPR000719">
    <property type="entry name" value="Prot_kinase_dom"/>
</dbReference>
<dbReference type="InterPro" id="IPR011009">
    <property type="entry name" value="Kinase-like_dom_sf"/>
</dbReference>
<evidence type="ECO:0000256" key="6">
    <source>
        <dbReference type="ARBA" id="ARBA00022840"/>
    </source>
</evidence>
<dbReference type="GO" id="GO:0005524">
    <property type="term" value="F:ATP binding"/>
    <property type="evidence" value="ECO:0007669"/>
    <property type="project" value="UniProtKB-UniRule"/>
</dbReference>
<keyword evidence="4 9" id="KW-0547">Nucleotide-binding</keyword>
<dbReference type="AlphaFoldDB" id="B0C9M2"/>